<dbReference type="Pfam" id="PF07171">
    <property type="entry name" value="MlrC_C"/>
    <property type="match status" value="1"/>
</dbReference>
<accession>A0A420K7F6</accession>
<dbReference type="PIRSF" id="PIRSF012702">
    <property type="entry name" value="UCP012702"/>
    <property type="match status" value="1"/>
</dbReference>
<protein>
    <recommendedName>
        <fullName evidence="1">Microcystinase C</fullName>
        <shortName evidence="1">MlrC</shortName>
    </recommendedName>
</protein>
<dbReference type="GO" id="GO:0006508">
    <property type="term" value="P:proteolysis"/>
    <property type="evidence" value="ECO:0007669"/>
    <property type="project" value="UniProtKB-KW"/>
</dbReference>
<sequence length="495" mass="51788">MTPPVRLAVGGLLHETNTYASGLTPLERFHRASGDALERLLAGSQHPVAGLIAAARARGAEVAVTFGAEATPSATIAAAAYQELKRQLLDGLRAALPVDGVLLALHGAGVAEGVDDIEGDVLDAVRALVGPGVPVAVLYDLHGNLSERMCRAADFTLPCRLYPHTDYGMRAQEAVDLLLRRLRGEVRPVTALRRLPLLLALTSTDPGFAPARANALCAEIARRPGVLDCAWFHGFAHADVPTAGAAVVCTTDGDAALAQRCADELALWIWQRREDFRPPLLAPAEGVARALALPGGTVVLNESADNPGGGAPGDGTHLLRALIDAAPAPGTCCFGMLNDAETVQQAIAAGVGRSLRVRLGGRLGPLQGAPIEAEARVRALTDGRFTNRAGSMLAGVAFDVGPSARLEIAGIDVLVISRPEQVFDPEPFLLHGIDTARRRLVCLKSSNHFRAGFRGLPIVTVESAGLSSADVATLPRQRLAAPAWPLSDAAEFSLP</sequence>
<evidence type="ECO:0000313" key="4">
    <source>
        <dbReference type="EMBL" id="RKJ94185.1"/>
    </source>
</evidence>
<dbReference type="InterPro" id="IPR015995">
    <property type="entry name" value="MlrC_N"/>
</dbReference>
<evidence type="ECO:0000259" key="2">
    <source>
        <dbReference type="Pfam" id="PF07171"/>
    </source>
</evidence>
<feature type="domain" description="Microcystin LR degradation protein MlrC C-terminal" evidence="2">
    <location>
        <begin position="301"/>
        <end position="478"/>
    </location>
</feature>
<keyword evidence="1" id="KW-0645">Protease</keyword>
<comment type="cofactor">
    <cofactor evidence="1">
        <name>Zn(2+)</name>
        <dbReference type="ChEBI" id="CHEBI:29105"/>
    </cofactor>
    <text evidence="1">Binds 1 zinc ion per subunit.</text>
</comment>
<dbReference type="InterPro" id="IPR009197">
    <property type="entry name" value="MlrC"/>
</dbReference>
<name>A0A420K7F6_9BURK</name>
<organism evidence="4 5">
    <name type="scientific">Alicycliphilus denitrificans</name>
    <dbReference type="NCBI Taxonomy" id="179636"/>
    <lineage>
        <taxon>Bacteria</taxon>
        <taxon>Pseudomonadati</taxon>
        <taxon>Pseudomonadota</taxon>
        <taxon>Betaproteobacteria</taxon>
        <taxon>Burkholderiales</taxon>
        <taxon>Comamonadaceae</taxon>
        <taxon>Alicycliphilus</taxon>
    </lineage>
</organism>
<reference evidence="4 5" key="1">
    <citation type="submission" date="2018-09" db="EMBL/GenBank/DDBJ databases">
        <title>Genome comparison of Alicycliphilus sp. BQ1, a polyurethanolytic bacterium, with its closest phylogenetic relatives Alicycliphilus denitrificans BC and K601, unable to attack polyurethane.</title>
        <authorList>
            <person name="Loza-Tavera H."/>
            <person name="Lozano L."/>
            <person name="Cevallos M."/>
            <person name="Maya-Lucas O."/>
            <person name="Garcia-Mena J."/>
            <person name="Hernandez J."/>
        </authorList>
    </citation>
    <scope>NUCLEOTIDE SEQUENCE [LARGE SCALE GENOMIC DNA]</scope>
    <source>
        <strain evidence="4 5">BQ1</strain>
    </source>
</reference>
<dbReference type="InterPro" id="IPR010799">
    <property type="entry name" value="MlrC_C"/>
</dbReference>
<dbReference type="AlphaFoldDB" id="A0A420K7F6"/>
<keyword evidence="1" id="KW-0482">Metalloprotease</keyword>
<feature type="domain" description="Microcystin LR degradation protein MlrC N-terminal" evidence="3">
    <location>
        <begin position="6"/>
        <end position="291"/>
    </location>
</feature>
<dbReference type="GO" id="GO:0008237">
    <property type="term" value="F:metallopeptidase activity"/>
    <property type="evidence" value="ECO:0007669"/>
    <property type="project" value="UniProtKB-KW"/>
</dbReference>
<comment type="caution">
    <text evidence="4">The sequence shown here is derived from an EMBL/GenBank/DDBJ whole genome shotgun (WGS) entry which is preliminary data.</text>
</comment>
<dbReference type="GO" id="GO:0046872">
    <property type="term" value="F:metal ion binding"/>
    <property type="evidence" value="ECO:0007669"/>
    <property type="project" value="UniProtKB-KW"/>
</dbReference>
<proteinExistence type="inferred from homology"/>
<evidence type="ECO:0000313" key="5">
    <source>
        <dbReference type="Proteomes" id="UP000216225"/>
    </source>
</evidence>
<comment type="similarity">
    <text evidence="1">Belongs to the peptidase M81 family.</text>
</comment>
<dbReference type="EMBL" id="NKDB02000006">
    <property type="protein sequence ID" value="RKJ94185.1"/>
    <property type="molecule type" value="Genomic_DNA"/>
</dbReference>
<dbReference type="Pfam" id="PF07364">
    <property type="entry name" value="DUF1485"/>
    <property type="match status" value="1"/>
</dbReference>
<keyword evidence="1" id="KW-0378">Hydrolase</keyword>
<dbReference type="RefSeq" id="WP_094437358.1">
    <property type="nucleotide sequence ID" value="NZ_NKDB02000006.1"/>
</dbReference>
<evidence type="ECO:0000259" key="3">
    <source>
        <dbReference type="Pfam" id="PF07364"/>
    </source>
</evidence>
<comment type="function">
    <text evidence="1">Involved in peptidolytic degradation of cyclic heptapeptide hepatotoxin microcystin (MC).</text>
</comment>
<dbReference type="Proteomes" id="UP000216225">
    <property type="component" value="Unassembled WGS sequence"/>
</dbReference>
<gene>
    <name evidence="4" type="ORF">CE154_021045</name>
</gene>
<keyword evidence="1" id="KW-0479">Metal-binding</keyword>
<evidence type="ECO:0000256" key="1">
    <source>
        <dbReference type="PIRNR" id="PIRNR012702"/>
    </source>
</evidence>